<sequence length="75" mass="8718">MYQTRAEDANITDLFSRSNRFVKQDGELFYRTREGELHGPFSTESSALFDLNIFLEVVEIEKQIHSDYGVQLAWG</sequence>
<gene>
    <name evidence="1" type="ORF">ABVT43_04740</name>
</gene>
<accession>A0ABV2BR50</accession>
<proteinExistence type="predicted"/>
<dbReference type="Pfam" id="PF19837">
    <property type="entry name" value="DUF6316"/>
    <property type="match status" value="1"/>
</dbReference>
<keyword evidence="2" id="KW-1185">Reference proteome</keyword>
<dbReference type="Proteomes" id="UP001548189">
    <property type="component" value="Unassembled WGS sequence"/>
</dbReference>
<evidence type="ECO:0000313" key="2">
    <source>
        <dbReference type="Proteomes" id="UP001548189"/>
    </source>
</evidence>
<evidence type="ECO:0000313" key="1">
    <source>
        <dbReference type="EMBL" id="MET1254425.1"/>
    </source>
</evidence>
<dbReference type="InterPro" id="IPR045630">
    <property type="entry name" value="DUF6316"/>
</dbReference>
<organism evidence="1 2">
    <name type="scientific">Aliikangiella maris</name>
    <dbReference type="NCBI Taxonomy" id="3162458"/>
    <lineage>
        <taxon>Bacteria</taxon>
        <taxon>Pseudomonadati</taxon>
        <taxon>Pseudomonadota</taxon>
        <taxon>Gammaproteobacteria</taxon>
        <taxon>Oceanospirillales</taxon>
        <taxon>Pleioneaceae</taxon>
        <taxon>Aliikangiella</taxon>
    </lineage>
</organism>
<protein>
    <submittedName>
        <fullName evidence="1">DUF6316 family protein</fullName>
    </submittedName>
</protein>
<name>A0ABV2BR50_9GAMM</name>
<dbReference type="EMBL" id="JBEVCJ010000004">
    <property type="protein sequence ID" value="MET1254425.1"/>
    <property type="molecule type" value="Genomic_DNA"/>
</dbReference>
<comment type="caution">
    <text evidence="1">The sequence shown here is derived from an EMBL/GenBank/DDBJ whole genome shotgun (WGS) entry which is preliminary data.</text>
</comment>
<reference evidence="1 2" key="1">
    <citation type="submission" date="2024-06" db="EMBL/GenBank/DDBJ databases">
        <authorList>
            <person name="Li F."/>
        </authorList>
    </citation>
    <scope>NUCLEOTIDE SEQUENCE [LARGE SCALE GENOMIC DNA]</scope>
    <source>
        <strain evidence="1 2">GXAS 311</strain>
    </source>
</reference>